<dbReference type="Pfam" id="PF17645">
    <property type="entry name" value="Amdase"/>
    <property type="match status" value="1"/>
</dbReference>
<dbReference type="AlphaFoldDB" id="A1BAY7"/>
<dbReference type="PANTHER" id="PTHR40267:SF1">
    <property type="entry name" value="BLR3294 PROTEIN"/>
    <property type="match status" value="1"/>
</dbReference>
<reference evidence="2" key="1">
    <citation type="submission" date="2006-12" db="EMBL/GenBank/DDBJ databases">
        <title>Complete sequence of plasmid 1 of Paracoccus denitrificans PD1222.</title>
        <authorList>
            <person name="Copeland A."/>
            <person name="Lucas S."/>
            <person name="Lapidus A."/>
            <person name="Barry K."/>
            <person name="Detter J.C."/>
            <person name="Glavina del Rio T."/>
            <person name="Hammon N."/>
            <person name="Israni S."/>
            <person name="Dalin E."/>
            <person name="Tice H."/>
            <person name="Pitluck S."/>
            <person name="Munk A.C."/>
            <person name="Brettin T."/>
            <person name="Bruce D."/>
            <person name="Han C."/>
            <person name="Tapia R."/>
            <person name="Gilna P."/>
            <person name="Schmutz J."/>
            <person name="Larimer F."/>
            <person name="Land M."/>
            <person name="Hauser L."/>
            <person name="Kyrpides N."/>
            <person name="Lykidis A."/>
            <person name="Spiro S."/>
            <person name="Richardson D.J."/>
            <person name="Moir J.W.B."/>
            <person name="Ferguson S.J."/>
            <person name="van Spanning R.J.M."/>
            <person name="Richardson P."/>
        </authorList>
    </citation>
    <scope>NUCLEOTIDE SEQUENCE [LARGE SCALE GENOMIC DNA]</scope>
    <source>
        <strain evidence="2">Pd 1222</strain>
        <plasmid evidence="2">pPD1222</plasmid>
    </source>
</reference>
<dbReference type="HOGENOM" id="CLU_068086_1_0_5"/>
<dbReference type="Gene3D" id="3.40.50.12500">
    <property type="match status" value="1"/>
</dbReference>
<keyword evidence="1" id="KW-0614">Plasmid</keyword>
<proteinExistence type="predicted"/>
<dbReference type="KEGG" id="pde:Pden_4618"/>
<keyword evidence="2" id="KW-1185">Reference proteome</keyword>
<dbReference type="EMBL" id="CP000491">
    <property type="protein sequence ID" value="ABL72681.1"/>
    <property type="molecule type" value="Genomic_DNA"/>
</dbReference>
<dbReference type="Proteomes" id="UP000000361">
    <property type="component" value="Chromosome 1"/>
</dbReference>
<dbReference type="OrthoDB" id="9816064at2"/>
<sequence>MQNDGNVGLAMLTPSSNTVVEPLTSAMAWPLYPDVSVHFGRFRVTRIALDEGSNSQFTLEPILAAADLLADAKPAIIAWNGTSASWLGFDTDDRLCAAITKRTGIPATSAILSLNRLLAEMGVKRLGLVTPYTRDVQQRIIANYAAIGIETVAERHSGRSDNHSFAEVTEEEIREMCLDVAQARPDAIAIVCTNMRGPLIAPELERQTGIPILDSVAFTLWGCLRETGVPMDRLAGYGQMFVSGRDQGLCAVPAQ</sequence>
<dbReference type="GeneID" id="93454646"/>
<dbReference type="eggNOG" id="COG3473">
    <property type="taxonomic scope" value="Bacteria"/>
</dbReference>
<name>A1BAY7_PARDP</name>
<evidence type="ECO:0000313" key="1">
    <source>
        <dbReference type="EMBL" id="ABL72681.1"/>
    </source>
</evidence>
<gene>
    <name evidence="1" type="ordered locus">Pden_4618</name>
</gene>
<dbReference type="RefSeq" id="WP_011750840.1">
    <property type="nucleotide sequence ID" value="NC_008688.1"/>
</dbReference>
<dbReference type="PANTHER" id="PTHR40267">
    <property type="entry name" value="BLR3294 PROTEIN"/>
    <property type="match status" value="1"/>
</dbReference>
<dbReference type="EnsemblBacteria" id="ABL72681">
    <property type="protein sequence ID" value="ABL72681"/>
    <property type="gene ID" value="Pden_4618"/>
</dbReference>
<dbReference type="PIRSF" id="PIRSF015736">
    <property type="entry name" value="MI"/>
    <property type="match status" value="1"/>
</dbReference>
<dbReference type="InterPro" id="IPR026286">
    <property type="entry name" value="MaiA/AMDase"/>
</dbReference>
<organism evidence="1 2">
    <name type="scientific">Paracoccus denitrificans (strain Pd 1222)</name>
    <dbReference type="NCBI Taxonomy" id="318586"/>
    <lineage>
        <taxon>Bacteria</taxon>
        <taxon>Pseudomonadati</taxon>
        <taxon>Pseudomonadota</taxon>
        <taxon>Alphaproteobacteria</taxon>
        <taxon>Rhodobacterales</taxon>
        <taxon>Paracoccaceae</taxon>
        <taxon>Paracoccus</taxon>
    </lineage>
</organism>
<protein>
    <submittedName>
        <fullName evidence="1">Asp/Glu racemase</fullName>
    </submittedName>
</protein>
<accession>A1BAY7</accession>
<dbReference type="InterPro" id="IPR053714">
    <property type="entry name" value="Iso_Racemase_Enz_sf"/>
</dbReference>
<evidence type="ECO:0000313" key="2">
    <source>
        <dbReference type="Proteomes" id="UP000000361"/>
    </source>
</evidence>
<geneLocation type="plasmid" evidence="2">
    <name>pPD1222</name>
</geneLocation>